<dbReference type="InterPro" id="IPR011009">
    <property type="entry name" value="Kinase-like_dom_sf"/>
</dbReference>
<dbReference type="Gene3D" id="3.30.200.20">
    <property type="entry name" value="Phosphorylase Kinase, domain 1"/>
    <property type="match status" value="1"/>
</dbReference>
<name>A0A8D1G3W6_PIG</name>
<sequence length="73" mass="8191">MAVDVKSRAKRYEKLDFLGEGQFATVYKARDKNTNQIVAIKKLGFRSRCPASRLIAFSHAAEISNPPKRGCFS</sequence>
<feature type="domain" description="Protein kinase" evidence="2">
    <location>
        <begin position="12"/>
        <end position="73"/>
    </location>
</feature>
<dbReference type="GO" id="GO:0004672">
    <property type="term" value="F:protein kinase activity"/>
    <property type="evidence" value="ECO:0007669"/>
    <property type="project" value="InterPro"/>
</dbReference>
<evidence type="ECO:0000256" key="1">
    <source>
        <dbReference type="PROSITE-ProRule" id="PRU10141"/>
    </source>
</evidence>
<organism evidence="3 4">
    <name type="scientific">Sus scrofa</name>
    <name type="common">Pig</name>
    <dbReference type="NCBI Taxonomy" id="9823"/>
    <lineage>
        <taxon>Eukaryota</taxon>
        <taxon>Metazoa</taxon>
        <taxon>Chordata</taxon>
        <taxon>Craniata</taxon>
        <taxon>Vertebrata</taxon>
        <taxon>Euteleostomi</taxon>
        <taxon>Mammalia</taxon>
        <taxon>Eutheria</taxon>
        <taxon>Laurasiatheria</taxon>
        <taxon>Artiodactyla</taxon>
        <taxon>Suina</taxon>
        <taxon>Suidae</taxon>
        <taxon>Sus</taxon>
    </lineage>
</organism>
<evidence type="ECO:0000313" key="3">
    <source>
        <dbReference type="Ensembl" id="ENSSSCP00040044975.1"/>
    </source>
</evidence>
<dbReference type="Proteomes" id="UP000694722">
    <property type="component" value="Unplaced"/>
</dbReference>
<protein>
    <recommendedName>
        <fullName evidence="2">Protein kinase domain-containing protein</fullName>
    </recommendedName>
</protein>
<dbReference type="PROSITE" id="PS50011">
    <property type="entry name" value="PROTEIN_KINASE_DOM"/>
    <property type="match status" value="1"/>
</dbReference>
<dbReference type="InterPro" id="IPR000719">
    <property type="entry name" value="Prot_kinase_dom"/>
</dbReference>
<reference evidence="3" key="1">
    <citation type="submission" date="2025-08" db="UniProtKB">
        <authorList>
            <consortium name="Ensembl"/>
        </authorList>
    </citation>
    <scope>IDENTIFICATION</scope>
</reference>
<accession>A0A8D1G3W6</accession>
<feature type="binding site" evidence="1">
    <location>
        <position position="42"/>
    </location>
    <ligand>
        <name>ATP</name>
        <dbReference type="ChEBI" id="CHEBI:30616"/>
    </ligand>
</feature>
<dbReference type="Ensembl" id="ENSSSCT00040100149.1">
    <property type="protein sequence ID" value="ENSSSCP00040044975.1"/>
    <property type="gene ID" value="ENSSSCG00040072632.1"/>
</dbReference>
<dbReference type="SUPFAM" id="SSF56112">
    <property type="entry name" value="Protein kinase-like (PK-like)"/>
    <property type="match status" value="1"/>
</dbReference>
<dbReference type="PROSITE" id="PS00107">
    <property type="entry name" value="PROTEIN_KINASE_ATP"/>
    <property type="match status" value="1"/>
</dbReference>
<dbReference type="GO" id="GO:0005524">
    <property type="term" value="F:ATP binding"/>
    <property type="evidence" value="ECO:0007669"/>
    <property type="project" value="UniProtKB-UniRule"/>
</dbReference>
<keyword evidence="1" id="KW-0067">ATP-binding</keyword>
<evidence type="ECO:0000313" key="4">
    <source>
        <dbReference type="Proteomes" id="UP000694722"/>
    </source>
</evidence>
<dbReference type="InterPro" id="IPR017441">
    <property type="entry name" value="Protein_kinase_ATP_BS"/>
</dbReference>
<evidence type="ECO:0000259" key="2">
    <source>
        <dbReference type="PROSITE" id="PS50011"/>
    </source>
</evidence>
<proteinExistence type="predicted"/>
<dbReference type="AlphaFoldDB" id="A0A8D1G3W6"/>
<keyword evidence="1" id="KW-0547">Nucleotide-binding</keyword>